<dbReference type="GO" id="GO:0004252">
    <property type="term" value="F:serine-type endopeptidase activity"/>
    <property type="evidence" value="ECO:0007669"/>
    <property type="project" value="UniProtKB-UniRule"/>
</dbReference>
<dbReference type="SUPFAM" id="SSF52743">
    <property type="entry name" value="Subtilisin-like"/>
    <property type="match status" value="1"/>
</dbReference>
<evidence type="ECO:0000256" key="3">
    <source>
        <dbReference type="ARBA" id="ARBA00022801"/>
    </source>
</evidence>
<organism evidence="8 9">
    <name type="scientific">Halomarina salina</name>
    <dbReference type="NCBI Taxonomy" id="1872699"/>
    <lineage>
        <taxon>Archaea</taxon>
        <taxon>Methanobacteriati</taxon>
        <taxon>Methanobacteriota</taxon>
        <taxon>Stenosarchaea group</taxon>
        <taxon>Halobacteria</taxon>
        <taxon>Halobacteriales</taxon>
        <taxon>Natronomonadaceae</taxon>
        <taxon>Halomarina</taxon>
    </lineage>
</organism>
<evidence type="ECO:0000259" key="7">
    <source>
        <dbReference type="Pfam" id="PF00082"/>
    </source>
</evidence>
<evidence type="ECO:0000313" key="9">
    <source>
        <dbReference type="Proteomes" id="UP001596099"/>
    </source>
</evidence>
<dbReference type="PANTHER" id="PTHR43806:SF11">
    <property type="entry name" value="CEREVISIN-RELATED"/>
    <property type="match status" value="1"/>
</dbReference>
<protein>
    <submittedName>
        <fullName evidence="8">S8 family serine peptidase</fullName>
    </submittedName>
</protein>
<feature type="region of interest" description="Disordered" evidence="6">
    <location>
        <begin position="348"/>
        <end position="378"/>
    </location>
</feature>
<dbReference type="PROSITE" id="PS51892">
    <property type="entry name" value="SUBTILASE"/>
    <property type="match status" value="1"/>
</dbReference>
<dbReference type="GO" id="GO:0006508">
    <property type="term" value="P:proteolysis"/>
    <property type="evidence" value="ECO:0007669"/>
    <property type="project" value="UniProtKB-KW"/>
</dbReference>
<name>A0ABD5RNZ2_9EURY</name>
<evidence type="ECO:0000256" key="4">
    <source>
        <dbReference type="ARBA" id="ARBA00022825"/>
    </source>
</evidence>
<comment type="caution">
    <text evidence="8">The sequence shown here is derived from an EMBL/GenBank/DDBJ whole genome shotgun (WGS) entry which is preliminary data.</text>
</comment>
<feature type="active site" description="Charge relay system" evidence="5">
    <location>
        <position position="108"/>
    </location>
</feature>
<dbReference type="InterPro" id="IPR015500">
    <property type="entry name" value="Peptidase_S8_subtilisin-rel"/>
</dbReference>
<sequence length="434" mass="45886">MAERIILVTGRPEFLYDCPCTVKETYDFGRWGSAALVEYDTEAEAASVLEADDRVHSIEENHTATLRLEPEYVSENPDDVATIEDVRRLHDVPAKSARGSGVTVVAMDSGVDTSHPVFSDATIEQVDVTGSGRGDAVGHGTAVLGQVTRLAPEADLVSLRIFGEQGQTKTNVIMRAYEWLHNNTGEYDVVNMSWGAQQRSEQIDRTHNELIAKGVRGVVAAGNSGEKGGSPATADRAFSVGACTVDGTMAEFSSYNPRRDNPDVTAIGKDNRLAQADGTTMGTELSGRWVKASGTSFSAPEVAGMVAKYLGVHPDAAPADIVTAFEETARDIKDQPRDGAGLADYRAAVGHGGAPAPSPPTEPSPEPSPDGVSATVWDTPTRDLLEVDADWLTAGEYTVTRTQSDGEGTTLRLVADGQEGGGSGRSGHAEPGEE</sequence>
<evidence type="ECO:0000313" key="8">
    <source>
        <dbReference type="EMBL" id="MFC5972043.1"/>
    </source>
</evidence>
<dbReference type="AlphaFoldDB" id="A0ABD5RNZ2"/>
<keyword evidence="2 5" id="KW-0645">Protease</keyword>
<feature type="region of interest" description="Disordered" evidence="6">
    <location>
        <begin position="400"/>
        <end position="434"/>
    </location>
</feature>
<dbReference type="PRINTS" id="PR00723">
    <property type="entry name" value="SUBTILISIN"/>
</dbReference>
<keyword evidence="4 5" id="KW-0720">Serine protease</keyword>
<dbReference type="PANTHER" id="PTHR43806">
    <property type="entry name" value="PEPTIDASE S8"/>
    <property type="match status" value="1"/>
</dbReference>
<evidence type="ECO:0000256" key="6">
    <source>
        <dbReference type="SAM" id="MobiDB-lite"/>
    </source>
</evidence>
<dbReference type="InterPro" id="IPR000209">
    <property type="entry name" value="Peptidase_S8/S53_dom"/>
</dbReference>
<dbReference type="InterPro" id="IPR023828">
    <property type="entry name" value="Peptidase_S8_Ser-AS"/>
</dbReference>
<dbReference type="InterPro" id="IPR036852">
    <property type="entry name" value="Peptidase_S8/S53_dom_sf"/>
</dbReference>
<dbReference type="RefSeq" id="WP_247415014.1">
    <property type="nucleotide sequence ID" value="NZ_JALLGW010000001.1"/>
</dbReference>
<feature type="active site" description="Charge relay system" evidence="5">
    <location>
        <position position="139"/>
    </location>
</feature>
<dbReference type="InterPro" id="IPR050131">
    <property type="entry name" value="Peptidase_S8_subtilisin-like"/>
</dbReference>
<dbReference type="Proteomes" id="UP001596099">
    <property type="component" value="Unassembled WGS sequence"/>
</dbReference>
<reference evidence="8 9" key="1">
    <citation type="journal article" date="2019" name="Int. J. Syst. Evol. Microbiol.">
        <title>The Global Catalogue of Microorganisms (GCM) 10K type strain sequencing project: providing services to taxonomists for standard genome sequencing and annotation.</title>
        <authorList>
            <consortium name="The Broad Institute Genomics Platform"/>
            <consortium name="The Broad Institute Genome Sequencing Center for Infectious Disease"/>
            <person name="Wu L."/>
            <person name="Ma J."/>
        </authorList>
    </citation>
    <scope>NUCLEOTIDE SEQUENCE [LARGE SCALE GENOMIC DNA]</scope>
    <source>
        <strain evidence="8 9">CGMCC 1.12543</strain>
    </source>
</reference>
<keyword evidence="3 5" id="KW-0378">Hydrolase</keyword>
<gene>
    <name evidence="8" type="ORF">ACFPYI_11950</name>
</gene>
<dbReference type="Pfam" id="PF00082">
    <property type="entry name" value="Peptidase_S8"/>
    <property type="match status" value="1"/>
</dbReference>
<evidence type="ECO:0000256" key="2">
    <source>
        <dbReference type="ARBA" id="ARBA00022670"/>
    </source>
</evidence>
<feature type="domain" description="Peptidase S8/S53" evidence="7">
    <location>
        <begin position="99"/>
        <end position="333"/>
    </location>
</feature>
<evidence type="ECO:0000256" key="1">
    <source>
        <dbReference type="ARBA" id="ARBA00011073"/>
    </source>
</evidence>
<dbReference type="PROSITE" id="PS00138">
    <property type="entry name" value="SUBTILASE_SER"/>
    <property type="match status" value="1"/>
</dbReference>
<dbReference type="EMBL" id="JBHSQH010000001">
    <property type="protein sequence ID" value="MFC5972043.1"/>
    <property type="molecule type" value="Genomic_DNA"/>
</dbReference>
<feature type="compositionally biased region" description="Pro residues" evidence="6">
    <location>
        <begin position="356"/>
        <end position="368"/>
    </location>
</feature>
<keyword evidence="9" id="KW-1185">Reference proteome</keyword>
<feature type="active site" description="Charge relay system" evidence="5">
    <location>
        <position position="296"/>
    </location>
</feature>
<evidence type="ECO:0000256" key="5">
    <source>
        <dbReference type="PROSITE-ProRule" id="PRU01240"/>
    </source>
</evidence>
<accession>A0ABD5RNZ2</accession>
<dbReference type="Gene3D" id="3.40.50.200">
    <property type="entry name" value="Peptidase S8/S53 domain"/>
    <property type="match status" value="1"/>
</dbReference>
<proteinExistence type="inferred from homology"/>
<comment type="similarity">
    <text evidence="1 5">Belongs to the peptidase S8 family.</text>
</comment>